<accession>A0A0N4YPS2</accession>
<dbReference type="EMBL" id="UYSL01024009">
    <property type="protein sequence ID" value="VDL82973.1"/>
    <property type="molecule type" value="Genomic_DNA"/>
</dbReference>
<keyword evidence="3" id="KW-1185">Reference proteome</keyword>
<proteinExistence type="predicted"/>
<keyword evidence="1" id="KW-0472">Membrane</keyword>
<evidence type="ECO:0000313" key="2">
    <source>
        <dbReference type="EMBL" id="VDL82973.1"/>
    </source>
</evidence>
<dbReference type="Proteomes" id="UP000271162">
    <property type="component" value="Unassembled WGS sequence"/>
</dbReference>
<feature type="transmembrane region" description="Helical" evidence="1">
    <location>
        <begin position="24"/>
        <end position="49"/>
    </location>
</feature>
<keyword evidence="1" id="KW-1133">Transmembrane helix</keyword>
<keyword evidence="1" id="KW-0812">Transmembrane</keyword>
<evidence type="ECO:0000256" key="1">
    <source>
        <dbReference type="SAM" id="Phobius"/>
    </source>
</evidence>
<dbReference type="AlphaFoldDB" id="A0A0N4YPS2"/>
<name>A0A0N4YPS2_NIPBR</name>
<gene>
    <name evidence="2" type="ORF">NBR_LOCUS19244</name>
</gene>
<evidence type="ECO:0000313" key="4">
    <source>
        <dbReference type="WBParaSite" id="NBR_0001924301-mRNA-1"/>
    </source>
</evidence>
<reference evidence="2 3" key="2">
    <citation type="submission" date="2018-11" db="EMBL/GenBank/DDBJ databases">
        <authorList>
            <consortium name="Pathogen Informatics"/>
        </authorList>
    </citation>
    <scope>NUCLEOTIDE SEQUENCE [LARGE SCALE GENOMIC DNA]</scope>
</reference>
<dbReference type="WBParaSite" id="NBR_0001924301-mRNA-1">
    <property type="protein sequence ID" value="NBR_0001924301-mRNA-1"/>
    <property type="gene ID" value="NBR_0001924301"/>
</dbReference>
<evidence type="ECO:0000313" key="3">
    <source>
        <dbReference type="Proteomes" id="UP000271162"/>
    </source>
</evidence>
<reference evidence="4" key="1">
    <citation type="submission" date="2017-02" db="UniProtKB">
        <authorList>
            <consortium name="WormBaseParasite"/>
        </authorList>
    </citation>
    <scope>IDENTIFICATION</scope>
</reference>
<protein>
    <submittedName>
        <fullName evidence="4">Envelope glycoprotein</fullName>
    </submittedName>
</protein>
<sequence length="89" mass="10290">MDTQNYIKELYKWSIGLKLLAQEIWYLAVIVIASLIAVGLTLTITSLVCKRVRRCPLYRDQSMLTHSAQTATMYRPVDTIPPKIYEGQW</sequence>
<organism evidence="4">
    <name type="scientific">Nippostrongylus brasiliensis</name>
    <name type="common">Rat hookworm</name>
    <dbReference type="NCBI Taxonomy" id="27835"/>
    <lineage>
        <taxon>Eukaryota</taxon>
        <taxon>Metazoa</taxon>
        <taxon>Ecdysozoa</taxon>
        <taxon>Nematoda</taxon>
        <taxon>Chromadorea</taxon>
        <taxon>Rhabditida</taxon>
        <taxon>Rhabditina</taxon>
        <taxon>Rhabditomorpha</taxon>
        <taxon>Strongyloidea</taxon>
        <taxon>Heligmosomidae</taxon>
        <taxon>Nippostrongylus</taxon>
    </lineage>
</organism>